<dbReference type="EMBL" id="MN740970">
    <property type="protein sequence ID" value="QHU20659.1"/>
    <property type="molecule type" value="Genomic_DNA"/>
</dbReference>
<name>A0A6C0KSS3_9ZZZZ</name>
<accession>A0A6C0KSS3</accession>
<sequence length="54" mass="6295">MFEWFTELITWIISFFYSLFGWDAKKVTFEDQKGGNVVVQDAAALLPTDETKME</sequence>
<dbReference type="AlphaFoldDB" id="A0A6C0KSS3"/>
<evidence type="ECO:0000313" key="1">
    <source>
        <dbReference type="EMBL" id="QHU20659.1"/>
    </source>
</evidence>
<reference evidence="1" key="1">
    <citation type="journal article" date="2020" name="Nature">
        <title>Giant virus diversity and host interactions through global metagenomics.</title>
        <authorList>
            <person name="Schulz F."/>
            <person name="Roux S."/>
            <person name="Paez-Espino D."/>
            <person name="Jungbluth S."/>
            <person name="Walsh D.A."/>
            <person name="Denef V.J."/>
            <person name="McMahon K.D."/>
            <person name="Konstantinidis K.T."/>
            <person name="Eloe-Fadrosh E.A."/>
            <person name="Kyrpides N.C."/>
            <person name="Woyke T."/>
        </authorList>
    </citation>
    <scope>NUCLEOTIDE SEQUENCE</scope>
    <source>
        <strain evidence="1">GVMAG-S-3300013093-109</strain>
    </source>
</reference>
<organism evidence="1">
    <name type="scientific">viral metagenome</name>
    <dbReference type="NCBI Taxonomy" id="1070528"/>
    <lineage>
        <taxon>unclassified sequences</taxon>
        <taxon>metagenomes</taxon>
        <taxon>organismal metagenomes</taxon>
    </lineage>
</organism>
<proteinExistence type="predicted"/>
<protein>
    <submittedName>
        <fullName evidence="1">Uncharacterized protein</fullName>
    </submittedName>
</protein>